<keyword evidence="2" id="KW-1185">Reference proteome</keyword>
<comment type="caution">
    <text evidence="1">The sequence shown here is derived from an EMBL/GenBank/DDBJ whole genome shotgun (WGS) entry which is preliminary data.</text>
</comment>
<proteinExistence type="predicted"/>
<dbReference type="RefSeq" id="XP_070919627.1">
    <property type="nucleotide sequence ID" value="XM_071063526.1"/>
</dbReference>
<gene>
    <name evidence="1" type="ORF">MFIFM68171_08106</name>
</gene>
<name>A0ABQ0GJE8_9PEZI</name>
<evidence type="ECO:0000313" key="1">
    <source>
        <dbReference type="EMBL" id="GAB1317896.1"/>
    </source>
</evidence>
<reference evidence="1 2" key="1">
    <citation type="submission" date="2024-09" db="EMBL/GenBank/DDBJ databases">
        <title>Itraconazole resistance in Madurella fahalii resulting from another homologue of gene encoding cytochrome P450 14-alpha sterol demethylase (CYP51).</title>
        <authorList>
            <person name="Yoshioka I."/>
            <person name="Fahal A.H."/>
            <person name="Kaneko S."/>
            <person name="Yaguchi T."/>
        </authorList>
    </citation>
    <scope>NUCLEOTIDE SEQUENCE [LARGE SCALE GENOMIC DNA]</scope>
    <source>
        <strain evidence="1 2">IFM 68171</strain>
    </source>
</reference>
<dbReference type="Proteomes" id="UP001628179">
    <property type="component" value="Unassembled WGS sequence"/>
</dbReference>
<sequence length="292" mass="31868">MADQNGDGIQAEMNLFTRTSELAIDPFSTELGSTLSTSAQDITDSSNHFSGAKTGSWQVTGDVMAIRPVTYECRNAILLAFRFQYSWDIGATDRIIRADIEISFGPARRDSADRPVVVKYEPSGRIAVNATDTRVVKVIETEATGSVTSGQQPLQIQPGARTVRRTERSFNKTDAVSVLGGSKRSRDAMRMNAPIDTALWIIKENEALNQGIPREINVAVVVEPMANTLLAVVKTTVQTSFGVGRFALLWPKKSPLRIAVGDQTAFGPIPRSGKVEEWEEHDWSPFAGVANV</sequence>
<organism evidence="1 2">
    <name type="scientific">Madurella fahalii</name>
    <dbReference type="NCBI Taxonomy" id="1157608"/>
    <lineage>
        <taxon>Eukaryota</taxon>
        <taxon>Fungi</taxon>
        <taxon>Dikarya</taxon>
        <taxon>Ascomycota</taxon>
        <taxon>Pezizomycotina</taxon>
        <taxon>Sordariomycetes</taxon>
        <taxon>Sordariomycetidae</taxon>
        <taxon>Sordariales</taxon>
        <taxon>Sordariales incertae sedis</taxon>
        <taxon>Madurella</taxon>
    </lineage>
</organism>
<protein>
    <submittedName>
        <fullName evidence="1">Uncharacterized protein</fullName>
    </submittedName>
</protein>
<evidence type="ECO:0000313" key="2">
    <source>
        <dbReference type="Proteomes" id="UP001628179"/>
    </source>
</evidence>
<dbReference type="GeneID" id="98178849"/>
<dbReference type="EMBL" id="BAAFSV010000004">
    <property type="protein sequence ID" value="GAB1317896.1"/>
    <property type="molecule type" value="Genomic_DNA"/>
</dbReference>
<accession>A0ABQ0GJE8</accession>